<proteinExistence type="predicted"/>
<protein>
    <submittedName>
        <fullName evidence="1">Uncharacterized protein</fullName>
    </submittedName>
</protein>
<keyword evidence="2" id="KW-1185">Reference proteome</keyword>
<reference evidence="1 2" key="1">
    <citation type="journal article" date="2017" name="Genome Biol.">
        <title>New reference genome sequences of hot pepper reveal the massive evolution of plant disease-resistance genes by retroduplication.</title>
        <authorList>
            <person name="Kim S."/>
            <person name="Park J."/>
            <person name="Yeom S.I."/>
            <person name="Kim Y.M."/>
            <person name="Seo E."/>
            <person name="Kim K.T."/>
            <person name="Kim M.S."/>
            <person name="Lee J.M."/>
            <person name="Cheong K."/>
            <person name="Shin H.S."/>
            <person name="Kim S.B."/>
            <person name="Han K."/>
            <person name="Lee J."/>
            <person name="Park M."/>
            <person name="Lee H.A."/>
            <person name="Lee H.Y."/>
            <person name="Lee Y."/>
            <person name="Oh S."/>
            <person name="Lee J.H."/>
            <person name="Choi E."/>
            <person name="Choi E."/>
            <person name="Lee S.E."/>
            <person name="Jeon J."/>
            <person name="Kim H."/>
            <person name="Choi G."/>
            <person name="Song H."/>
            <person name="Lee J."/>
            <person name="Lee S.C."/>
            <person name="Kwon J.K."/>
            <person name="Lee H.Y."/>
            <person name="Koo N."/>
            <person name="Hong Y."/>
            <person name="Kim R.W."/>
            <person name="Kang W.H."/>
            <person name="Huh J.H."/>
            <person name="Kang B.C."/>
            <person name="Yang T.J."/>
            <person name="Lee Y.H."/>
            <person name="Bennetzen J.L."/>
            <person name="Choi D."/>
        </authorList>
    </citation>
    <scope>NUCLEOTIDE SEQUENCE [LARGE SCALE GENOMIC DNA]</scope>
    <source>
        <strain evidence="2">cv. PBC81</strain>
    </source>
</reference>
<dbReference type="AlphaFoldDB" id="A0A2G2X6M9"/>
<organism evidence="1 2">
    <name type="scientific">Capsicum baccatum</name>
    <name type="common">Peruvian pepper</name>
    <dbReference type="NCBI Taxonomy" id="33114"/>
    <lineage>
        <taxon>Eukaryota</taxon>
        <taxon>Viridiplantae</taxon>
        <taxon>Streptophyta</taxon>
        <taxon>Embryophyta</taxon>
        <taxon>Tracheophyta</taxon>
        <taxon>Spermatophyta</taxon>
        <taxon>Magnoliopsida</taxon>
        <taxon>eudicotyledons</taxon>
        <taxon>Gunneridae</taxon>
        <taxon>Pentapetalae</taxon>
        <taxon>asterids</taxon>
        <taxon>lamiids</taxon>
        <taxon>Solanales</taxon>
        <taxon>Solanaceae</taxon>
        <taxon>Solanoideae</taxon>
        <taxon>Capsiceae</taxon>
        <taxon>Capsicum</taxon>
    </lineage>
</organism>
<dbReference type="Proteomes" id="UP000224567">
    <property type="component" value="Unassembled WGS sequence"/>
</dbReference>
<dbReference type="PANTHER" id="PTHR46635:SF1">
    <property type="entry name" value="GLYCOSYL TRANSFERASE FAMILY 1 PROTEIN"/>
    <property type="match status" value="1"/>
</dbReference>
<dbReference type="PANTHER" id="PTHR46635">
    <property type="entry name" value="GLYCOSYL TRANSFERASE FAMILY 1 PROTEIN"/>
    <property type="match status" value="1"/>
</dbReference>
<name>A0A2G2X6M9_CAPBA</name>
<dbReference type="STRING" id="33114.A0A2G2X6M9"/>
<accession>A0A2G2X6M9</accession>
<gene>
    <name evidence="1" type="ORF">CQW23_07443</name>
</gene>
<comment type="caution">
    <text evidence="1">The sequence shown here is derived from an EMBL/GenBank/DDBJ whole genome shotgun (WGS) entry which is preliminary data.</text>
</comment>
<evidence type="ECO:0000313" key="1">
    <source>
        <dbReference type="EMBL" id="PHT52981.1"/>
    </source>
</evidence>
<sequence length="80" mass="8902">MLQVVSNGELSLLACKAASVGQHNARNLMVSESVEGYALLLENFLQFPSEVAYPKAVTEIPEKPKAEWQCQLFEAIETKY</sequence>
<dbReference type="EMBL" id="MLFT02000003">
    <property type="protein sequence ID" value="PHT52981.1"/>
    <property type="molecule type" value="Genomic_DNA"/>
</dbReference>
<evidence type="ECO:0000313" key="2">
    <source>
        <dbReference type="Proteomes" id="UP000224567"/>
    </source>
</evidence>
<reference evidence="2" key="2">
    <citation type="journal article" date="2017" name="J. Anim. Genet.">
        <title>Multiple reference genome sequences of hot pepper reveal the massive evolution of plant disease resistance genes by retroduplication.</title>
        <authorList>
            <person name="Kim S."/>
            <person name="Park J."/>
            <person name="Yeom S.-I."/>
            <person name="Kim Y.-M."/>
            <person name="Seo E."/>
            <person name="Kim K.-T."/>
            <person name="Kim M.-S."/>
            <person name="Lee J.M."/>
            <person name="Cheong K."/>
            <person name="Shin H.-S."/>
            <person name="Kim S.-B."/>
            <person name="Han K."/>
            <person name="Lee J."/>
            <person name="Park M."/>
            <person name="Lee H.-A."/>
            <person name="Lee H.-Y."/>
            <person name="Lee Y."/>
            <person name="Oh S."/>
            <person name="Lee J.H."/>
            <person name="Choi E."/>
            <person name="Choi E."/>
            <person name="Lee S.E."/>
            <person name="Jeon J."/>
            <person name="Kim H."/>
            <person name="Choi G."/>
            <person name="Song H."/>
            <person name="Lee J."/>
            <person name="Lee S.-C."/>
            <person name="Kwon J.-K."/>
            <person name="Lee H.-Y."/>
            <person name="Koo N."/>
            <person name="Hong Y."/>
            <person name="Kim R.W."/>
            <person name="Kang W.-H."/>
            <person name="Huh J.H."/>
            <person name="Kang B.-C."/>
            <person name="Yang T.-J."/>
            <person name="Lee Y.-H."/>
            <person name="Bennetzen J.L."/>
            <person name="Choi D."/>
        </authorList>
    </citation>
    <scope>NUCLEOTIDE SEQUENCE [LARGE SCALE GENOMIC DNA]</scope>
    <source>
        <strain evidence="2">cv. PBC81</strain>
    </source>
</reference>